<sequence>ARQAVGELALAAGQPGVAAPVLDSAIALLPSLPPREAGWADRQQRVGDRLGLVQAAVSAHCATGDPARAIETAELGRGVLLAAEANTRADFAGLSERHPRVADRFEWVCERLSTPGFPAGERKRWWSDYDALLVEIRALPGFEEFLTAPREPGLRPEVGTAVLVNAGRKGGHAVLVRADAAPSTVALPGLRDVDARVAALLDAVADESLTGRLRRRRVVPETLTWLWDAVVEPVVQALPPSGAPHRVWWVPTGALGLLPLHAAGHPGEPGALDALVSSFVPSLRGLRDARRRPPAQGRRGLVVAMRHTPGHPDLPGAAAEAESLPGFPLRDNDAVTGEVLTALTKSTWAHFACHAITDPLSPAEGGLLLHDRILRLPEIGALRLEEAELAYLSACATANHGVRHADEVLHLASAFQLAGFRHVVATLWPLGDEIATAAAQSFYDGLPTTPVADNAATVLHRVTRELRAEHPDRPDLWAALVHSGP</sequence>
<evidence type="ECO:0000313" key="2">
    <source>
        <dbReference type="EMBL" id="EOD69598.1"/>
    </source>
</evidence>
<dbReference type="RefSeq" id="WP_003061213.1">
    <property type="nucleotide sequence ID" value="NZ_AOUO01000054.1"/>
</dbReference>
<reference evidence="2 3" key="1">
    <citation type="submission" date="2013-02" db="EMBL/GenBank/DDBJ databases">
        <title>Draft genome sequence of Amycolatopsis vancoresmycina strain DSM 44592T.</title>
        <authorList>
            <person name="Kumar S."/>
            <person name="Kaur N."/>
            <person name="Kaur C."/>
            <person name="Raghava G.P.S."/>
            <person name="Mayilraj S."/>
        </authorList>
    </citation>
    <scope>NUCLEOTIDE SEQUENCE [LARGE SCALE GENOMIC DNA]</scope>
    <source>
        <strain evidence="2 3">DSM 44592</strain>
    </source>
</reference>
<organism evidence="2 3">
    <name type="scientific">Amycolatopsis vancoresmycina DSM 44592</name>
    <dbReference type="NCBI Taxonomy" id="1292037"/>
    <lineage>
        <taxon>Bacteria</taxon>
        <taxon>Bacillati</taxon>
        <taxon>Actinomycetota</taxon>
        <taxon>Actinomycetes</taxon>
        <taxon>Pseudonocardiales</taxon>
        <taxon>Pseudonocardiaceae</taxon>
        <taxon>Amycolatopsis</taxon>
    </lineage>
</organism>
<evidence type="ECO:0000259" key="1">
    <source>
        <dbReference type="Pfam" id="PF12770"/>
    </source>
</evidence>
<dbReference type="EMBL" id="AOUO01000054">
    <property type="protein sequence ID" value="EOD69598.1"/>
    <property type="molecule type" value="Genomic_DNA"/>
</dbReference>
<gene>
    <name evidence="2" type="ORF">H480_05294</name>
</gene>
<dbReference type="AlphaFoldDB" id="R1GEE4"/>
<protein>
    <recommendedName>
        <fullName evidence="1">CHAT domain-containing protein</fullName>
    </recommendedName>
</protein>
<dbReference type="InterPro" id="IPR024983">
    <property type="entry name" value="CHAT_dom"/>
</dbReference>
<proteinExistence type="predicted"/>
<dbReference type="Pfam" id="PF12770">
    <property type="entry name" value="CHAT"/>
    <property type="match status" value="1"/>
</dbReference>
<dbReference type="Proteomes" id="UP000014139">
    <property type="component" value="Unassembled WGS sequence"/>
</dbReference>
<feature type="domain" description="CHAT" evidence="1">
    <location>
        <begin position="221"/>
        <end position="484"/>
    </location>
</feature>
<dbReference type="OrthoDB" id="3206999at2"/>
<accession>R1GEE4</accession>
<keyword evidence="3" id="KW-1185">Reference proteome</keyword>
<evidence type="ECO:0000313" key="3">
    <source>
        <dbReference type="Proteomes" id="UP000014139"/>
    </source>
</evidence>
<comment type="caution">
    <text evidence="2">The sequence shown here is derived from an EMBL/GenBank/DDBJ whole genome shotgun (WGS) entry which is preliminary data.</text>
</comment>
<name>R1GEE4_9PSEU</name>
<feature type="non-terminal residue" evidence="2">
    <location>
        <position position="1"/>
    </location>
</feature>
<dbReference type="PATRIC" id="fig|1292037.4.peg.1034"/>